<dbReference type="PRINTS" id="PR00176">
    <property type="entry name" value="NANEUSMPORT"/>
</dbReference>
<comment type="similarity">
    <text evidence="2">Belongs to the sodium:neurotransmitter symporter (SNF) (TC 2.A.22) family.</text>
</comment>
<dbReference type="GO" id="GO:0089718">
    <property type="term" value="P:amino acid import across plasma membrane"/>
    <property type="evidence" value="ECO:0007669"/>
    <property type="project" value="TreeGrafter"/>
</dbReference>
<dbReference type="Pfam" id="PF00209">
    <property type="entry name" value="SNF"/>
    <property type="match status" value="1"/>
</dbReference>
<keyword evidence="9" id="KW-1015">Disulfide bond</keyword>
<comment type="subcellular location">
    <subcellularLocation>
        <location evidence="1">Membrane</location>
        <topology evidence="1">Multi-pass membrane protein</topology>
    </subcellularLocation>
</comment>
<feature type="transmembrane region" description="Helical" evidence="11">
    <location>
        <begin position="452"/>
        <end position="477"/>
    </location>
</feature>
<feature type="binding site" evidence="8">
    <location>
        <position position="263"/>
    </location>
    <ligand>
        <name>Na(+)</name>
        <dbReference type="ChEBI" id="CHEBI:29101"/>
        <label>1</label>
    </ligand>
</feature>
<dbReference type="OrthoDB" id="6581954at2759"/>
<feature type="binding site" evidence="8">
    <location>
        <position position="606"/>
    </location>
    <ligand>
        <name>Na(+)</name>
        <dbReference type="ChEBI" id="CHEBI:29101"/>
        <label>1</label>
    </ligand>
</feature>
<feature type="transmembrane region" description="Helical" evidence="11">
    <location>
        <begin position="753"/>
        <end position="775"/>
    </location>
</feature>
<feature type="disulfide bond" evidence="9">
    <location>
        <begin position="367"/>
        <end position="376"/>
    </location>
</feature>
<dbReference type="EMBL" id="OB660046">
    <property type="protein sequence ID" value="CAD7222329.1"/>
    <property type="molecule type" value="Genomic_DNA"/>
</dbReference>
<evidence type="ECO:0000256" key="8">
    <source>
        <dbReference type="PIRSR" id="PIRSR600175-1"/>
    </source>
</evidence>
<keyword evidence="4 11" id="KW-0812">Transmembrane</keyword>
<dbReference type="GO" id="GO:0046872">
    <property type="term" value="F:metal ion binding"/>
    <property type="evidence" value="ECO:0007669"/>
    <property type="project" value="UniProtKB-KW"/>
</dbReference>
<feature type="transmembrane region" description="Helical" evidence="11">
    <location>
        <begin position="254"/>
        <end position="273"/>
    </location>
</feature>
<keyword evidence="8" id="KW-0915">Sodium</keyword>
<feature type="binding site" evidence="8">
    <location>
        <position position="260"/>
    </location>
    <ligand>
        <name>Na(+)</name>
        <dbReference type="ChEBI" id="CHEBI:29101"/>
        <label>1</label>
    </ligand>
</feature>
<accession>A0A7R8ZG72</accession>
<keyword evidence="5" id="KW-0769">Symport</keyword>
<evidence type="ECO:0000256" key="9">
    <source>
        <dbReference type="PIRSR" id="PIRSR600175-2"/>
    </source>
</evidence>
<feature type="compositionally biased region" description="Polar residues" evidence="10">
    <location>
        <begin position="49"/>
        <end position="70"/>
    </location>
</feature>
<feature type="binding site" evidence="8">
    <location>
        <position position="541"/>
    </location>
    <ligand>
        <name>Na(+)</name>
        <dbReference type="ChEBI" id="CHEBI:29101"/>
        <label>1</label>
    </ligand>
</feature>
<dbReference type="PANTHER" id="PTHR11616">
    <property type="entry name" value="SODIUM/CHLORIDE DEPENDENT TRANSPORTER"/>
    <property type="match status" value="1"/>
</dbReference>
<evidence type="ECO:0000256" key="11">
    <source>
        <dbReference type="SAM" id="Phobius"/>
    </source>
</evidence>
<dbReference type="InterPro" id="IPR037272">
    <property type="entry name" value="SNS_sf"/>
</dbReference>
<evidence type="ECO:0000256" key="10">
    <source>
        <dbReference type="SAM" id="MobiDB-lite"/>
    </source>
</evidence>
<feature type="transmembrane region" description="Helical" evidence="11">
    <location>
        <begin position="676"/>
        <end position="698"/>
    </location>
</feature>
<protein>
    <submittedName>
        <fullName evidence="12">Uncharacterized protein</fullName>
    </submittedName>
</protein>
<sequence length="871" mass="96719">MVGSNDKDELLVTPDSVVSSAENLSVVDSTASSAPTSGRFRVTPVASDIPSSSPDQASSRGAGTTSVSSEPHSDRKSSVSHSDRKSSISDTSRPRLNTLSVPNYRIPTRPSNSHHLTIGPQSEIRLITKPSYSNNLTIGPPDDTAYRRTTLPNGESFPGSLSKEHFYKELNSITVGSSDGLRLQVRRILTGPKEIQDIYKKCYPNYHPASPQDMSSRPSFDASYDTTSESDNDDEEHQRRKSRQREQWSTKREFILAVVGATVGLGSVWRYPYLAYNSQGGGAFLLPYLLILCICGIPLLYMELAVGQYTNAGPIQAIGSLCPLLKGVGVSSVVVAFVMSSYYIIIVAWALYYMFNSFRYPLPWADCNDPWNSIYCDDGNKTVRFDNGSTRLLLENETRTPAQDFYFERVLRISSGINEPGEIRWELFLVLLLAWTLVYFSVWKSVKSTGKVVYFTALSPCILLIGLLIRTVALEGAMDGLYFFLKPNWERLMEAKVWVNAATQVYISHGLALGVMIAFSSYNSYNNKSILKDAVLISFANVITSVIAGLVVYATLGNIAHIQGEKIDRIVDDGPGMVFVIYSQAFSVMPFAALWAFLFYFVLLCLGLDTQFALVEVVVTSLTDEYWPDLKQYVKGHKMLVFIVCMSSLALGLPNITQGGIYFLTLVDYYTATKSASFLAIAELVAISWCYGAGRLACNIKEMTGTLPSMYFRVCWYFASPILIIAIWFYSLYEYEAPTTKNNTYEFPPWAEALGWILVFLSILPIFIFAGISISRAKGNSWAEKIAMAARSSIVSCPTCGKDFKCNAGKDESNLFNRFVLNICNWKVKKVHEKKSALVKKKKKPGRAAKAERVVLSLPMSEDRSVTTSAV</sequence>
<keyword evidence="3" id="KW-0813">Transport</keyword>
<evidence type="ECO:0000256" key="4">
    <source>
        <dbReference type="ARBA" id="ARBA00022692"/>
    </source>
</evidence>
<feature type="transmembrane region" description="Helical" evidence="11">
    <location>
        <begin position="534"/>
        <end position="556"/>
    </location>
</feature>
<dbReference type="InterPro" id="IPR000175">
    <property type="entry name" value="Na/ntran_symport"/>
</dbReference>
<dbReference type="PANTHER" id="PTHR11616:SF303">
    <property type="entry name" value="SODIUM- AND CHLORIDE-DEPENDENT GABA TRANSPORTER INE"/>
    <property type="match status" value="1"/>
</dbReference>
<dbReference type="PROSITE" id="PS50267">
    <property type="entry name" value="NA_NEUROTRAN_SYMP_3"/>
    <property type="match status" value="1"/>
</dbReference>
<feature type="compositionally biased region" description="Polar residues" evidence="10">
    <location>
        <begin position="16"/>
        <end position="36"/>
    </location>
</feature>
<organism evidence="12">
    <name type="scientific">Cyprideis torosa</name>
    <dbReference type="NCBI Taxonomy" id="163714"/>
    <lineage>
        <taxon>Eukaryota</taxon>
        <taxon>Metazoa</taxon>
        <taxon>Ecdysozoa</taxon>
        <taxon>Arthropoda</taxon>
        <taxon>Crustacea</taxon>
        <taxon>Oligostraca</taxon>
        <taxon>Ostracoda</taxon>
        <taxon>Podocopa</taxon>
        <taxon>Podocopida</taxon>
        <taxon>Cytherocopina</taxon>
        <taxon>Cytheroidea</taxon>
        <taxon>Cytherideidae</taxon>
        <taxon>Cyprideis</taxon>
    </lineage>
</organism>
<gene>
    <name evidence="12" type="ORF">CTOB1V02_LOCUS340</name>
</gene>
<feature type="transmembrane region" description="Helical" evidence="11">
    <location>
        <begin position="285"/>
        <end position="306"/>
    </location>
</feature>
<keyword evidence="7 11" id="KW-0472">Membrane</keyword>
<feature type="transmembrane region" description="Helical" evidence="11">
    <location>
        <begin position="710"/>
        <end position="733"/>
    </location>
</feature>
<name>A0A7R8ZG72_9CRUS</name>
<feature type="region of interest" description="Disordered" evidence="10">
    <location>
        <begin position="207"/>
        <end position="245"/>
    </location>
</feature>
<dbReference type="GO" id="GO:0005283">
    <property type="term" value="F:amino acid:sodium symporter activity"/>
    <property type="evidence" value="ECO:0007669"/>
    <property type="project" value="TreeGrafter"/>
</dbReference>
<feature type="transmembrane region" description="Helical" evidence="11">
    <location>
        <begin position="640"/>
        <end position="664"/>
    </location>
</feature>
<evidence type="ECO:0000313" key="12">
    <source>
        <dbReference type="EMBL" id="CAD7222329.1"/>
    </source>
</evidence>
<evidence type="ECO:0000256" key="2">
    <source>
        <dbReference type="ARBA" id="ARBA00006459"/>
    </source>
</evidence>
<evidence type="ECO:0000256" key="7">
    <source>
        <dbReference type="ARBA" id="ARBA00023136"/>
    </source>
</evidence>
<dbReference type="AlphaFoldDB" id="A0A7R8ZG72"/>
<feature type="transmembrane region" description="Helical" evidence="11">
    <location>
        <begin position="497"/>
        <end position="522"/>
    </location>
</feature>
<feature type="compositionally biased region" description="Basic and acidic residues" evidence="10">
    <location>
        <begin position="1"/>
        <end position="10"/>
    </location>
</feature>
<feature type="transmembrane region" description="Helical" evidence="11">
    <location>
        <begin position="327"/>
        <end position="355"/>
    </location>
</feature>
<keyword evidence="6 11" id="KW-1133">Transmembrane helix</keyword>
<evidence type="ECO:0000256" key="1">
    <source>
        <dbReference type="ARBA" id="ARBA00004141"/>
    </source>
</evidence>
<feature type="binding site" evidence="8">
    <location>
        <position position="609"/>
    </location>
    <ligand>
        <name>Na(+)</name>
        <dbReference type="ChEBI" id="CHEBI:29101"/>
        <label>1</label>
    </ligand>
</feature>
<dbReference type="SUPFAM" id="SSF161070">
    <property type="entry name" value="SNF-like"/>
    <property type="match status" value="1"/>
</dbReference>
<proteinExistence type="inferred from homology"/>
<keyword evidence="8" id="KW-0479">Metal-binding</keyword>
<feature type="transmembrane region" description="Helical" evidence="11">
    <location>
        <begin position="423"/>
        <end position="440"/>
    </location>
</feature>
<feature type="binding site" evidence="8">
    <location>
        <position position="508"/>
    </location>
    <ligand>
        <name>Na(+)</name>
        <dbReference type="ChEBI" id="CHEBI:29101"/>
        <label>1</label>
    </ligand>
</feature>
<evidence type="ECO:0000256" key="3">
    <source>
        <dbReference type="ARBA" id="ARBA00022448"/>
    </source>
</evidence>
<feature type="transmembrane region" description="Helical" evidence="11">
    <location>
        <begin position="576"/>
        <end position="603"/>
    </location>
</feature>
<evidence type="ECO:0000256" key="6">
    <source>
        <dbReference type="ARBA" id="ARBA00022989"/>
    </source>
</evidence>
<reference evidence="12" key="1">
    <citation type="submission" date="2020-11" db="EMBL/GenBank/DDBJ databases">
        <authorList>
            <person name="Tran Van P."/>
        </authorList>
    </citation>
    <scope>NUCLEOTIDE SEQUENCE</scope>
</reference>
<dbReference type="GO" id="GO:0005886">
    <property type="term" value="C:plasma membrane"/>
    <property type="evidence" value="ECO:0007669"/>
    <property type="project" value="TreeGrafter"/>
</dbReference>
<evidence type="ECO:0000256" key="5">
    <source>
        <dbReference type="ARBA" id="ARBA00022847"/>
    </source>
</evidence>
<feature type="compositionally biased region" description="Basic and acidic residues" evidence="10">
    <location>
        <begin position="71"/>
        <end position="87"/>
    </location>
</feature>
<feature type="region of interest" description="Disordered" evidence="10">
    <location>
        <begin position="1"/>
        <end position="120"/>
    </location>
</feature>